<dbReference type="InterPro" id="IPR049251">
    <property type="entry name" value="DUF6884"/>
</dbReference>
<dbReference type="HOGENOM" id="CLU_114074_0_0_9"/>
<sequence>MNSLCIIPCGKRKIWEKEPEAGPTRADQAYIGAFHNLCQQYSRLFFQKWVILSAKHGLLLPEDIVPENYDLSFSMKKADMVSTEVLKEQIVKKKLESYHHIVVLGGKKFQPVVENAFGNNRQYEYPLWNCKGLGYMQQKLKNAIEKRKPIMGMMNVR</sequence>
<dbReference type="Proteomes" id="UP000027602">
    <property type="component" value="Chromosome"/>
</dbReference>
<dbReference type="EMBL" id="CP007739">
    <property type="protein sequence ID" value="AIE60110.1"/>
    <property type="molecule type" value="Genomic_DNA"/>
</dbReference>
<keyword evidence="3" id="KW-1185">Reference proteome</keyword>
<organism evidence="2 3">
    <name type="scientific">Bacillus methanolicus (strain MGA3 / ATCC 53907)</name>
    <dbReference type="NCBI Taxonomy" id="796606"/>
    <lineage>
        <taxon>Bacteria</taxon>
        <taxon>Bacillati</taxon>
        <taxon>Bacillota</taxon>
        <taxon>Bacilli</taxon>
        <taxon>Bacillales</taxon>
        <taxon>Bacillaceae</taxon>
        <taxon>Bacillus</taxon>
    </lineage>
</organism>
<evidence type="ECO:0000313" key="3">
    <source>
        <dbReference type="Proteomes" id="UP000027602"/>
    </source>
</evidence>
<dbReference type="Pfam" id="PF21818">
    <property type="entry name" value="DUF6884"/>
    <property type="match status" value="1"/>
</dbReference>
<dbReference type="AlphaFoldDB" id="I3E8L7"/>
<evidence type="ECO:0000259" key="1">
    <source>
        <dbReference type="Pfam" id="PF21818"/>
    </source>
</evidence>
<accession>I3E8L7</accession>
<dbReference type="RefSeq" id="WP_004434184.1">
    <property type="nucleotide sequence ID" value="NZ_ADWW01000002.1"/>
</dbReference>
<gene>
    <name evidence="2" type="ORF">BMMGA3_08530</name>
</gene>
<dbReference type="eggNOG" id="COG4637">
    <property type="taxonomic scope" value="Bacteria"/>
</dbReference>
<dbReference type="STRING" id="796606.BMMGA3_08530"/>
<name>I3E8L7_BACMM</name>
<dbReference type="KEGG" id="bmet:BMMGA3_08530"/>
<protein>
    <recommendedName>
        <fullName evidence="1">DUF6884 domain-containing protein</fullName>
    </recommendedName>
</protein>
<evidence type="ECO:0000313" key="2">
    <source>
        <dbReference type="EMBL" id="AIE60110.1"/>
    </source>
</evidence>
<proteinExistence type="predicted"/>
<feature type="domain" description="DUF6884" evidence="1">
    <location>
        <begin position="20"/>
        <end position="129"/>
    </location>
</feature>
<reference evidence="2 3" key="1">
    <citation type="journal article" date="2015" name="BMC Genomics">
        <title>Transcriptome analysis of thermophilic methylotrophic Bacillus methanolicus MGA3 using RNA-sequencing provides detailed insights into its previously uncharted transcriptional landscape.</title>
        <authorList>
            <person name="Irla M."/>
            <person name="Neshat A."/>
            <person name="Brautaset T."/>
            <person name="Ruckert C."/>
            <person name="Kalinowski J."/>
            <person name="Wendisch V.F."/>
        </authorList>
    </citation>
    <scope>NUCLEOTIDE SEQUENCE [LARGE SCALE GENOMIC DNA]</scope>
    <source>
        <strain evidence="3">MGA3 / ATCC 53907</strain>
    </source>
</reference>
<dbReference type="OrthoDB" id="2364857at2"/>